<comment type="subcellular location">
    <subcellularLocation>
        <location evidence="2">Cell envelope</location>
    </subcellularLocation>
</comment>
<dbReference type="Proteomes" id="UP000051568">
    <property type="component" value="Unassembled WGS sequence"/>
</dbReference>
<dbReference type="STRING" id="319652.IV80_GL001737"/>
<evidence type="ECO:0000256" key="9">
    <source>
        <dbReference type="ARBA" id="ARBA00029605"/>
    </source>
</evidence>
<dbReference type="OrthoDB" id="9796770at2"/>
<evidence type="ECO:0000256" key="7">
    <source>
        <dbReference type="ARBA" id="ARBA00022670"/>
    </source>
</evidence>
<dbReference type="GO" id="GO:0016020">
    <property type="term" value="C:membrane"/>
    <property type="evidence" value="ECO:0007669"/>
    <property type="project" value="TreeGrafter"/>
</dbReference>
<comment type="caution">
    <text evidence="13">The sequence shown here is derived from an EMBL/GenBank/DDBJ whole genome shotgun (WGS) entry which is preliminary data.</text>
</comment>
<feature type="active site" evidence="11">
    <location>
        <position position="246"/>
    </location>
</feature>
<organism evidence="13 14">
    <name type="scientific">Pediococcus cellicola</name>
    <dbReference type="NCBI Taxonomy" id="319652"/>
    <lineage>
        <taxon>Bacteria</taxon>
        <taxon>Bacillati</taxon>
        <taxon>Bacillota</taxon>
        <taxon>Bacilli</taxon>
        <taxon>Lactobacillales</taxon>
        <taxon>Lactobacillaceae</taxon>
        <taxon>Pediococcus</taxon>
    </lineage>
</organism>
<dbReference type="Gene3D" id="3.40.50.1820">
    <property type="entry name" value="alpha/beta hydrolase"/>
    <property type="match status" value="1"/>
</dbReference>
<evidence type="ECO:0000256" key="5">
    <source>
        <dbReference type="ARBA" id="ARBA00021843"/>
    </source>
</evidence>
<evidence type="ECO:0000256" key="3">
    <source>
        <dbReference type="ARBA" id="ARBA00010088"/>
    </source>
</evidence>
<proteinExistence type="inferred from homology"/>
<dbReference type="EC" id="3.4.11.5" evidence="4 10"/>
<reference evidence="13 14" key="1">
    <citation type="journal article" date="2015" name="Genome Announc.">
        <title>Expanding the biotechnology potential of lactobacilli through comparative genomics of 213 strains and associated genera.</title>
        <authorList>
            <person name="Sun Z."/>
            <person name="Harris H.M."/>
            <person name="McCann A."/>
            <person name="Guo C."/>
            <person name="Argimon S."/>
            <person name="Zhang W."/>
            <person name="Yang X."/>
            <person name="Jeffery I.B."/>
            <person name="Cooney J.C."/>
            <person name="Kagawa T.F."/>
            <person name="Liu W."/>
            <person name="Song Y."/>
            <person name="Salvetti E."/>
            <person name="Wrobel A."/>
            <person name="Rasinkangas P."/>
            <person name="Parkhill J."/>
            <person name="Rea M.C."/>
            <person name="O'Sullivan O."/>
            <person name="Ritari J."/>
            <person name="Douillard F.P."/>
            <person name="Paul Ross R."/>
            <person name="Yang R."/>
            <person name="Briner A.E."/>
            <person name="Felis G.E."/>
            <person name="de Vos W.M."/>
            <person name="Barrangou R."/>
            <person name="Klaenhammer T.R."/>
            <person name="Caufield P.W."/>
            <person name="Cui Y."/>
            <person name="Zhang H."/>
            <person name="O'Toole P.W."/>
        </authorList>
    </citation>
    <scope>NUCLEOTIDE SEQUENCE [LARGE SCALE GENOMIC DNA]</scope>
    <source>
        <strain evidence="13 14">DSM 17757</strain>
    </source>
</reference>
<feature type="active site" description="Nucleophile" evidence="11">
    <location>
        <position position="109"/>
    </location>
</feature>
<evidence type="ECO:0000313" key="13">
    <source>
        <dbReference type="EMBL" id="KRN65894.1"/>
    </source>
</evidence>
<name>A0A0R2IR33_9LACO</name>
<dbReference type="GO" id="GO:0030313">
    <property type="term" value="C:cell envelope"/>
    <property type="evidence" value="ECO:0007669"/>
    <property type="project" value="UniProtKB-SubCell"/>
</dbReference>
<feature type="domain" description="AB hydrolase-1" evidence="12">
    <location>
        <begin position="28"/>
        <end position="274"/>
    </location>
</feature>
<dbReference type="RefSeq" id="WP_057751555.1">
    <property type="nucleotide sequence ID" value="NZ_BJVH01000009.1"/>
</dbReference>
<dbReference type="InterPro" id="IPR000073">
    <property type="entry name" value="AB_hydrolase_1"/>
</dbReference>
<dbReference type="InterPro" id="IPR050266">
    <property type="entry name" value="AB_hydrolase_sf"/>
</dbReference>
<protein>
    <recommendedName>
        <fullName evidence="5 10">Proline iminopeptidase</fullName>
        <shortName evidence="10">PIP</shortName>
        <ecNumber evidence="4 10">3.4.11.5</ecNumber>
    </recommendedName>
    <alternativeName>
        <fullName evidence="9 10">Prolyl aminopeptidase</fullName>
    </alternativeName>
</protein>
<evidence type="ECO:0000256" key="1">
    <source>
        <dbReference type="ARBA" id="ARBA00001585"/>
    </source>
</evidence>
<sequence length="302" mass="34691">MKNGTHIVTLENGYHLFTRTVGSGKINLLCLHGGPGGTHEEFEHFDEHLADLGVRVSMYDQLGSYFSDQPDFSDPAIRDSYLTFDYYIDEIEEVRQKLGLDHFYLLGHSWGGLIAQEYALKYGQHLKGLIIMSMIDNIAEYTPHVNQLRQETLTPFQVSYMEEIEKAEKFEDPEYQHYVHILDSNFSMRNPEARKKVAGGYLATAVYNYFQGNNEFVMVGKLNGWDVRDRLHEIKVPTLLTFGDHDTMPLAAGRRMQQTLPHARFVLSPNSGHSHSRDNPAAFFHNLKTYLRDVEEGTFTSY</sequence>
<dbReference type="PIRSF" id="PIRSF005539">
    <property type="entry name" value="Pept_S33_TRI_F1"/>
    <property type="match status" value="1"/>
</dbReference>
<dbReference type="InterPro" id="IPR002410">
    <property type="entry name" value="Peptidase_S33"/>
</dbReference>
<accession>A0A0R2IR33</accession>
<keyword evidence="14" id="KW-1185">Reference proteome</keyword>
<evidence type="ECO:0000256" key="2">
    <source>
        <dbReference type="ARBA" id="ARBA00004196"/>
    </source>
</evidence>
<keyword evidence="8 10" id="KW-0378">Hydrolase</keyword>
<dbReference type="SUPFAM" id="SSF53474">
    <property type="entry name" value="alpha/beta-Hydrolases"/>
    <property type="match status" value="1"/>
</dbReference>
<dbReference type="PRINTS" id="PR00793">
    <property type="entry name" value="PROAMNOPTASE"/>
</dbReference>
<comment type="similarity">
    <text evidence="3 10">Belongs to the peptidase S33 family.</text>
</comment>
<evidence type="ECO:0000256" key="10">
    <source>
        <dbReference type="PIRNR" id="PIRNR005539"/>
    </source>
</evidence>
<dbReference type="NCBIfam" id="TIGR01250">
    <property type="entry name" value="pro_imino_pep_2"/>
    <property type="match status" value="1"/>
</dbReference>
<dbReference type="InterPro" id="IPR005945">
    <property type="entry name" value="Pro_imino_pep"/>
</dbReference>
<evidence type="ECO:0000313" key="14">
    <source>
        <dbReference type="Proteomes" id="UP000051568"/>
    </source>
</evidence>
<keyword evidence="7 10" id="KW-0645">Protease</keyword>
<comment type="catalytic activity">
    <reaction evidence="1 10">
        <text>Release of N-terminal proline from a peptide.</text>
        <dbReference type="EC" id="3.4.11.5"/>
    </reaction>
</comment>
<dbReference type="GO" id="GO:0006508">
    <property type="term" value="P:proteolysis"/>
    <property type="evidence" value="ECO:0007669"/>
    <property type="project" value="UniProtKB-KW"/>
</dbReference>
<evidence type="ECO:0000256" key="11">
    <source>
        <dbReference type="PIRSR" id="PIRSR005539-1"/>
    </source>
</evidence>
<dbReference type="PANTHER" id="PTHR43798">
    <property type="entry name" value="MONOACYLGLYCEROL LIPASE"/>
    <property type="match status" value="1"/>
</dbReference>
<dbReference type="GO" id="GO:0004177">
    <property type="term" value="F:aminopeptidase activity"/>
    <property type="evidence" value="ECO:0007669"/>
    <property type="project" value="UniProtKB-KW"/>
</dbReference>
<dbReference type="InterPro" id="IPR029058">
    <property type="entry name" value="AB_hydrolase_fold"/>
</dbReference>
<dbReference type="EMBL" id="JQBR01000007">
    <property type="protein sequence ID" value="KRN65894.1"/>
    <property type="molecule type" value="Genomic_DNA"/>
</dbReference>
<evidence type="ECO:0000259" key="12">
    <source>
        <dbReference type="Pfam" id="PF00561"/>
    </source>
</evidence>
<dbReference type="PANTHER" id="PTHR43798:SF31">
    <property type="entry name" value="AB HYDROLASE SUPERFAMILY PROTEIN YCLE"/>
    <property type="match status" value="1"/>
</dbReference>
<dbReference type="PATRIC" id="fig|319652.3.peg.1763"/>
<comment type="function">
    <text evidence="10">Releases the N-terminal proline from various substrates.</text>
</comment>
<evidence type="ECO:0000256" key="4">
    <source>
        <dbReference type="ARBA" id="ARBA00012568"/>
    </source>
</evidence>
<dbReference type="Pfam" id="PF00561">
    <property type="entry name" value="Abhydrolase_1"/>
    <property type="match status" value="1"/>
</dbReference>
<evidence type="ECO:0000256" key="6">
    <source>
        <dbReference type="ARBA" id="ARBA00022438"/>
    </source>
</evidence>
<evidence type="ECO:0000256" key="8">
    <source>
        <dbReference type="ARBA" id="ARBA00022801"/>
    </source>
</evidence>
<feature type="active site" description="Proton donor" evidence="11">
    <location>
        <position position="273"/>
    </location>
</feature>
<gene>
    <name evidence="13" type="ORF">IV80_GL001737</name>
</gene>
<keyword evidence="6 10" id="KW-0031">Aminopeptidase</keyword>
<dbReference type="AlphaFoldDB" id="A0A0R2IR33"/>